<sequence length="384" mass="41715">MYPSLSREEVLRYSRHLTLPDVGMEGQRKLKGSSVLVVGTGGLGSPIALYLAAAGVGRLGLVDYDTVDSSNLQRQIIHGSDRLGQPKVESARRRLLELNPYIQVDAYNTLFSASNAMEIAAEYDLLVDGTDNFPTRYLLNDLSVLSGKPYVYGSIYRFEGQVSVFDARSGPCYRCLFPDPPPPGAVPSCGEGGVLGILPGTIGTLQATEALKLLLGIGETLTGKLLLYDALDLSFQTIQLRKNPRCRICGAEPSVTSLVDYEAFCGVPANDHAVPAPPAEWDVEPQELSQRLRSANPPLLLDVREAVELQISALPGACNIPLYQLAARLDELDPQQEIVAFCRTGVRSTRALHLLRSAGFTQVHNLRGGINAYAQQVDPSLFQY</sequence>
<dbReference type="GO" id="GO:0005524">
    <property type="term" value="F:ATP binding"/>
    <property type="evidence" value="ECO:0007669"/>
    <property type="project" value="UniProtKB-KW"/>
</dbReference>
<keyword evidence="3" id="KW-0067">ATP-binding</keyword>
<dbReference type="OrthoDB" id="9800872at2"/>
<keyword evidence="1" id="KW-0808">Transferase</keyword>
<dbReference type="SMART" id="SM00450">
    <property type="entry name" value="RHOD"/>
    <property type="match status" value="1"/>
</dbReference>
<dbReference type="PROSITE" id="PS50206">
    <property type="entry name" value="RHODANESE_3"/>
    <property type="match status" value="1"/>
</dbReference>
<reference evidence="5" key="1">
    <citation type="journal article" date="2015" name="Genome Announc.">
        <title>Draft Genome Sequences of Anaerolinea thermolimosa IMO-1, Bellilinea caldifistulae GOMI-1, Leptolinea tardivitalis YMTK-2, Levilinea saccharolytica KIBI-1, Longilinea arvoryzae KOME-1, Previously Described as Members of the Class Anaerolineae (Chloroflexi).</title>
        <authorList>
            <person name="Matsuura N."/>
            <person name="Tourlousse M.D."/>
            <person name="Ohashi A."/>
            <person name="Hugenholtz P."/>
            <person name="Sekiguchi Y."/>
        </authorList>
    </citation>
    <scope>NUCLEOTIDE SEQUENCE</scope>
    <source>
        <strain evidence="5">KIBI-1</strain>
    </source>
</reference>
<dbReference type="PANTHER" id="PTHR10953:SF102">
    <property type="entry name" value="ADENYLYLTRANSFERASE AND SULFURTRANSFERASE MOCS3"/>
    <property type="match status" value="1"/>
</dbReference>
<dbReference type="PATRIC" id="fig|229921.5.peg.2408"/>
<dbReference type="InterPro" id="IPR045886">
    <property type="entry name" value="ThiF/MoeB/HesA"/>
</dbReference>
<protein>
    <submittedName>
        <fullName evidence="5">Dinucleotide-utilizing enzyme</fullName>
    </submittedName>
    <submittedName>
        <fullName evidence="6">Molybdenum cofactor biosynthesis protein MoeB</fullName>
    </submittedName>
</protein>
<dbReference type="GO" id="GO:0005829">
    <property type="term" value="C:cytosol"/>
    <property type="evidence" value="ECO:0007669"/>
    <property type="project" value="TreeGrafter"/>
</dbReference>
<dbReference type="NCBIfam" id="NF004281">
    <property type="entry name" value="PRK05690.1"/>
    <property type="match status" value="1"/>
</dbReference>
<reference evidence="6 7" key="2">
    <citation type="submission" date="2015-07" db="EMBL/GenBank/DDBJ databases">
        <title>Genome sequence of Levilinea saccharolytica DSM 16555.</title>
        <authorList>
            <person name="Hemp J."/>
            <person name="Ward L.M."/>
            <person name="Pace L.A."/>
            <person name="Fischer W.W."/>
        </authorList>
    </citation>
    <scope>NUCLEOTIDE SEQUENCE [LARGE SCALE GENOMIC DNA]</scope>
    <source>
        <strain evidence="6 7">KIBI-1</strain>
    </source>
</reference>
<dbReference type="FunFam" id="3.40.50.720:FF:000033">
    <property type="entry name" value="Adenylyltransferase and sulfurtransferase MOCS3"/>
    <property type="match status" value="1"/>
</dbReference>
<organism evidence="5">
    <name type="scientific">Levilinea saccharolytica</name>
    <dbReference type="NCBI Taxonomy" id="229921"/>
    <lineage>
        <taxon>Bacteria</taxon>
        <taxon>Bacillati</taxon>
        <taxon>Chloroflexota</taxon>
        <taxon>Anaerolineae</taxon>
        <taxon>Anaerolineales</taxon>
        <taxon>Anaerolineaceae</taxon>
        <taxon>Levilinea</taxon>
    </lineage>
</organism>
<dbReference type="GO" id="GO:0004792">
    <property type="term" value="F:thiosulfate-cyanide sulfurtransferase activity"/>
    <property type="evidence" value="ECO:0007669"/>
    <property type="project" value="TreeGrafter"/>
</dbReference>
<evidence type="ECO:0000256" key="1">
    <source>
        <dbReference type="ARBA" id="ARBA00022679"/>
    </source>
</evidence>
<dbReference type="InterPro" id="IPR035985">
    <property type="entry name" value="Ubiquitin-activating_enz"/>
</dbReference>
<dbReference type="Pfam" id="PF00899">
    <property type="entry name" value="ThiF"/>
    <property type="match status" value="1"/>
</dbReference>
<evidence type="ECO:0000259" key="4">
    <source>
        <dbReference type="PROSITE" id="PS50206"/>
    </source>
</evidence>
<dbReference type="PANTHER" id="PTHR10953">
    <property type="entry name" value="UBIQUITIN-ACTIVATING ENZYME E1"/>
    <property type="match status" value="1"/>
</dbReference>
<proteinExistence type="predicted"/>
<dbReference type="Proteomes" id="UP000050501">
    <property type="component" value="Unassembled WGS sequence"/>
</dbReference>
<dbReference type="RefSeq" id="WP_062419518.1">
    <property type="nucleotide sequence ID" value="NZ_BBXZ01000167.1"/>
</dbReference>
<keyword evidence="7" id="KW-1185">Reference proteome</keyword>
<dbReference type="GO" id="GO:0008146">
    <property type="term" value="F:sulfotransferase activity"/>
    <property type="evidence" value="ECO:0007669"/>
    <property type="project" value="TreeGrafter"/>
</dbReference>
<dbReference type="STRING" id="229921.ADN01_03860"/>
<dbReference type="SUPFAM" id="SSF69572">
    <property type="entry name" value="Activating enzymes of the ubiquitin-like proteins"/>
    <property type="match status" value="1"/>
</dbReference>
<dbReference type="InterPro" id="IPR001763">
    <property type="entry name" value="Rhodanese-like_dom"/>
</dbReference>
<dbReference type="CDD" id="cd00757">
    <property type="entry name" value="ThiF_MoeB_HesA_family"/>
    <property type="match status" value="1"/>
</dbReference>
<dbReference type="Pfam" id="PF00581">
    <property type="entry name" value="Rhodanese"/>
    <property type="match status" value="1"/>
</dbReference>
<evidence type="ECO:0000313" key="5">
    <source>
        <dbReference type="EMBL" id="GAP19225.1"/>
    </source>
</evidence>
<dbReference type="Gene3D" id="3.40.250.10">
    <property type="entry name" value="Rhodanese-like domain"/>
    <property type="match status" value="1"/>
</dbReference>
<evidence type="ECO:0000313" key="7">
    <source>
        <dbReference type="Proteomes" id="UP000050501"/>
    </source>
</evidence>
<evidence type="ECO:0000256" key="2">
    <source>
        <dbReference type="ARBA" id="ARBA00022741"/>
    </source>
</evidence>
<evidence type="ECO:0000313" key="6">
    <source>
        <dbReference type="EMBL" id="KPL88740.1"/>
    </source>
</evidence>
<dbReference type="EMBL" id="LGCM01000016">
    <property type="protein sequence ID" value="KPL88740.1"/>
    <property type="molecule type" value="Genomic_DNA"/>
</dbReference>
<feature type="domain" description="Rhodanese" evidence="4">
    <location>
        <begin position="294"/>
        <end position="382"/>
    </location>
</feature>
<accession>A0A0M8JRW7</accession>
<evidence type="ECO:0000256" key="3">
    <source>
        <dbReference type="ARBA" id="ARBA00022840"/>
    </source>
</evidence>
<dbReference type="GO" id="GO:0008641">
    <property type="term" value="F:ubiquitin-like modifier activating enzyme activity"/>
    <property type="evidence" value="ECO:0007669"/>
    <property type="project" value="InterPro"/>
</dbReference>
<dbReference type="InterPro" id="IPR000594">
    <property type="entry name" value="ThiF_NAD_FAD-bd"/>
</dbReference>
<dbReference type="EMBL" id="DF967975">
    <property type="protein sequence ID" value="GAP19225.1"/>
    <property type="molecule type" value="Genomic_DNA"/>
</dbReference>
<dbReference type="GO" id="GO:0016779">
    <property type="term" value="F:nucleotidyltransferase activity"/>
    <property type="evidence" value="ECO:0007669"/>
    <property type="project" value="TreeGrafter"/>
</dbReference>
<dbReference type="InterPro" id="IPR036873">
    <property type="entry name" value="Rhodanese-like_dom_sf"/>
</dbReference>
<dbReference type="Gene3D" id="3.40.50.720">
    <property type="entry name" value="NAD(P)-binding Rossmann-like Domain"/>
    <property type="match status" value="1"/>
</dbReference>
<name>A0A0M8JRW7_9CHLR</name>
<gene>
    <name evidence="6" type="ORF">ADN01_03860</name>
    <name evidence="5" type="ORF">LSAC_03125</name>
</gene>
<keyword evidence="2" id="KW-0547">Nucleotide-binding</keyword>
<dbReference type="AlphaFoldDB" id="A0A0M8JRW7"/>